<organism evidence="1 2">
    <name type="scientific">Populus trichocarpa</name>
    <name type="common">Western balsam poplar</name>
    <name type="synonym">Populus balsamifera subsp. trichocarpa</name>
    <dbReference type="NCBI Taxonomy" id="3694"/>
    <lineage>
        <taxon>Eukaryota</taxon>
        <taxon>Viridiplantae</taxon>
        <taxon>Streptophyta</taxon>
        <taxon>Embryophyta</taxon>
        <taxon>Tracheophyta</taxon>
        <taxon>Spermatophyta</taxon>
        <taxon>Magnoliopsida</taxon>
        <taxon>eudicotyledons</taxon>
        <taxon>Gunneridae</taxon>
        <taxon>Pentapetalae</taxon>
        <taxon>rosids</taxon>
        <taxon>fabids</taxon>
        <taxon>Malpighiales</taxon>
        <taxon>Salicaceae</taxon>
        <taxon>Saliceae</taxon>
        <taxon>Populus</taxon>
    </lineage>
</organism>
<evidence type="ECO:0000313" key="1">
    <source>
        <dbReference type="EMBL" id="KAI9392298.1"/>
    </source>
</evidence>
<dbReference type="EMBL" id="CM009295">
    <property type="protein sequence ID" value="KAI9392298.1"/>
    <property type="molecule type" value="Genomic_DNA"/>
</dbReference>
<accession>A0ACC0SST1</accession>
<gene>
    <name evidence="1" type="ORF">POPTR_006G071801v4</name>
</gene>
<proteinExistence type="predicted"/>
<dbReference type="Proteomes" id="UP000006729">
    <property type="component" value="Chromosome 6"/>
</dbReference>
<reference evidence="1 2" key="1">
    <citation type="journal article" date="2006" name="Science">
        <title>The genome of black cottonwood, Populus trichocarpa (Torr. &amp; Gray).</title>
        <authorList>
            <person name="Tuskan G.A."/>
            <person name="Difazio S."/>
            <person name="Jansson S."/>
            <person name="Bohlmann J."/>
            <person name="Grigoriev I."/>
            <person name="Hellsten U."/>
            <person name="Putnam N."/>
            <person name="Ralph S."/>
            <person name="Rombauts S."/>
            <person name="Salamov A."/>
            <person name="Schein J."/>
            <person name="Sterck L."/>
            <person name="Aerts A."/>
            <person name="Bhalerao R.R."/>
            <person name="Bhalerao R.P."/>
            <person name="Blaudez D."/>
            <person name="Boerjan W."/>
            <person name="Brun A."/>
            <person name="Brunner A."/>
            <person name="Busov V."/>
            <person name="Campbell M."/>
            <person name="Carlson J."/>
            <person name="Chalot M."/>
            <person name="Chapman J."/>
            <person name="Chen G.L."/>
            <person name="Cooper D."/>
            <person name="Coutinho P.M."/>
            <person name="Couturier J."/>
            <person name="Covert S."/>
            <person name="Cronk Q."/>
            <person name="Cunningham R."/>
            <person name="Davis J."/>
            <person name="Degroeve S."/>
            <person name="Dejardin A."/>
            <person name="Depamphilis C."/>
            <person name="Detter J."/>
            <person name="Dirks B."/>
            <person name="Dubchak I."/>
            <person name="Duplessis S."/>
            <person name="Ehlting J."/>
            <person name="Ellis B."/>
            <person name="Gendler K."/>
            <person name="Goodstein D."/>
            <person name="Gribskov M."/>
            <person name="Grimwood J."/>
            <person name="Groover A."/>
            <person name="Gunter L."/>
            <person name="Hamberger B."/>
            <person name="Heinze B."/>
            <person name="Helariutta Y."/>
            <person name="Henrissat B."/>
            <person name="Holligan D."/>
            <person name="Holt R."/>
            <person name="Huang W."/>
            <person name="Islam-Faridi N."/>
            <person name="Jones S."/>
            <person name="Jones-Rhoades M."/>
            <person name="Jorgensen R."/>
            <person name="Joshi C."/>
            <person name="Kangasjarvi J."/>
            <person name="Karlsson J."/>
            <person name="Kelleher C."/>
            <person name="Kirkpatrick R."/>
            <person name="Kirst M."/>
            <person name="Kohler A."/>
            <person name="Kalluri U."/>
            <person name="Larimer F."/>
            <person name="Leebens-Mack J."/>
            <person name="Leple J.C."/>
            <person name="Locascio P."/>
            <person name="Lou Y."/>
            <person name="Lucas S."/>
            <person name="Martin F."/>
            <person name="Montanini B."/>
            <person name="Napoli C."/>
            <person name="Nelson D.R."/>
            <person name="Nelson C."/>
            <person name="Nieminen K."/>
            <person name="Nilsson O."/>
            <person name="Pereda V."/>
            <person name="Peter G."/>
            <person name="Philippe R."/>
            <person name="Pilate G."/>
            <person name="Poliakov A."/>
            <person name="Razumovskaya J."/>
            <person name="Richardson P."/>
            <person name="Rinaldi C."/>
            <person name="Ritland K."/>
            <person name="Rouze P."/>
            <person name="Ryaboy D."/>
            <person name="Schmutz J."/>
            <person name="Schrader J."/>
            <person name="Segerman B."/>
            <person name="Shin H."/>
            <person name="Siddiqui A."/>
            <person name="Sterky F."/>
            <person name="Terry A."/>
            <person name="Tsai C.J."/>
            <person name="Uberbacher E."/>
            <person name="Unneberg P."/>
            <person name="Vahala J."/>
            <person name="Wall K."/>
            <person name="Wessler S."/>
            <person name="Yang G."/>
            <person name="Yin T."/>
            <person name="Douglas C."/>
            <person name="Marra M."/>
            <person name="Sandberg G."/>
            <person name="Van de Peer Y."/>
            <person name="Rokhsar D."/>
        </authorList>
    </citation>
    <scope>NUCLEOTIDE SEQUENCE [LARGE SCALE GENOMIC DNA]</scope>
    <source>
        <strain evidence="2">cv. Nisqually</strain>
    </source>
</reference>
<name>A0ACC0SST1_POPTR</name>
<evidence type="ECO:0000313" key="2">
    <source>
        <dbReference type="Proteomes" id="UP000006729"/>
    </source>
</evidence>
<comment type="caution">
    <text evidence="1">The sequence shown here is derived from an EMBL/GenBank/DDBJ whole genome shotgun (WGS) entry which is preliminary data.</text>
</comment>
<keyword evidence="2" id="KW-1185">Reference proteome</keyword>
<sequence>MEMNELVALDVGTVKGLILMLVIRKRKLSVAACDALLDLSTTLIGRQRFLHLRYWFLYIMKMGVVLPVPG</sequence>
<protein>
    <submittedName>
        <fullName evidence="1">Uncharacterized protein</fullName>
    </submittedName>
</protein>